<dbReference type="InterPro" id="IPR038501">
    <property type="entry name" value="Spore_GerAC_C_sf"/>
</dbReference>
<dbReference type="PANTHER" id="PTHR35789">
    <property type="entry name" value="SPORE GERMINATION PROTEIN B3"/>
    <property type="match status" value="1"/>
</dbReference>
<gene>
    <name evidence="10" type="ORF">D3P08_23360</name>
</gene>
<protein>
    <submittedName>
        <fullName evidence="10">Ger(X)C family spore germination protein</fullName>
    </submittedName>
</protein>
<evidence type="ECO:0000256" key="1">
    <source>
        <dbReference type="ARBA" id="ARBA00004635"/>
    </source>
</evidence>
<evidence type="ECO:0000256" key="6">
    <source>
        <dbReference type="ARBA" id="ARBA00023139"/>
    </source>
</evidence>
<dbReference type="NCBIfam" id="TIGR02887">
    <property type="entry name" value="spore_ger_x_C"/>
    <property type="match status" value="1"/>
</dbReference>
<dbReference type="PROSITE" id="PS51257">
    <property type="entry name" value="PROKAR_LIPOPROTEIN"/>
    <property type="match status" value="1"/>
</dbReference>
<dbReference type="OrthoDB" id="9816067at2"/>
<dbReference type="Gene3D" id="3.30.300.210">
    <property type="entry name" value="Nutrient germinant receptor protein C, domain 3"/>
    <property type="match status" value="1"/>
</dbReference>
<evidence type="ECO:0000259" key="8">
    <source>
        <dbReference type="Pfam" id="PF05504"/>
    </source>
</evidence>
<dbReference type="GO" id="GO:0009847">
    <property type="term" value="P:spore germination"/>
    <property type="evidence" value="ECO:0007669"/>
    <property type="project" value="InterPro"/>
</dbReference>
<dbReference type="GO" id="GO:0016020">
    <property type="term" value="C:membrane"/>
    <property type="evidence" value="ECO:0007669"/>
    <property type="project" value="UniProtKB-SubCell"/>
</dbReference>
<keyword evidence="4" id="KW-0732">Signal</keyword>
<comment type="caution">
    <text evidence="10">The sequence shown here is derived from an EMBL/GenBank/DDBJ whole genome shotgun (WGS) entry which is preliminary data.</text>
</comment>
<accession>A0A3A1UN77</accession>
<evidence type="ECO:0000313" key="11">
    <source>
        <dbReference type="Proteomes" id="UP000266482"/>
    </source>
</evidence>
<keyword evidence="3" id="KW-0309">Germination</keyword>
<evidence type="ECO:0000256" key="4">
    <source>
        <dbReference type="ARBA" id="ARBA00022729"/>
    </source>
</evidence>
<evidence type="ECO:0000256" key="3">
    <source>
        <dbReference type="ARBA" id="ARBA00022544"/>
    </source>
</evidence>
<keyword evidence="7" id="KW-0449">Lipoprotein</keyword>
<dbReference type="InterPro" id="IPR008844">
    <property type="entry name" value="Spore_GerAC-like"/>
</dbReference>
<keyword evidence="6" id="KW-0564">Palmitate</keyword>
<comment type="subcellular location">
    <subcellularLocation>
        <location evidence="1">Membrane</location>
        <topology evidence="1">Lipid-anchor</topology>
    </subcellularLocation>
</comment>
<evidence type="ECO:0000256" key="2">
    <source>
        <dbReference type="ARBA" id="ARBA00007886"/>
    </source>
</evidence>
<dbReference type="Proteomes" id="UP000266482">
    <property type="component" value="Unassembled WGS sequence"/>
</dbReference>
<organism evidence="10 11">
    <name type="scientific">Paenibacillus nanensis</name>
    <dbReference type="NCBI Taxonomy" id="393251"/>
    <lineage>
        <taxon>Bacteria</taxon>
        <taxon>Bacillati</taxon>
        <taxon>Bacillota</taxon>
        <taxon>Bacilli</taxon>
        <taxon>Bacillales</taxon>
        <taxon>Paenibacillaceae</taxon>
        <taxon>Paenibacillus</taxon>
    </lineage>
</organism>
<name>A0A3A1UN77_9BACL</name>
<dbReference type="Pfam" id="PF05504">
    <property type="entry name" value="Spore_GerAC"/>
    <property type="match status" value="1"/>
</dbReference>
<dbReference type="Pfam" id="PF25198">
    <property type="entry name" value="Spore_GerAC_N"/>
    <property type="match status" value="1"/>
</dbReference>
<evidence type="ECO:0000313" key="10">
    <source>
        <dbReference type="EMBL" id="RIX49276.1"/>
    </source>
</evidence>
<sequence length="413" mass="46545">MHRAGISKQIRLLLAALLLMPLLTGCWDRLEIDERAVVLGVSIDEVTSEEAAERESEVSHVKGSLPPPKQGMVKVGVQIALPGRIPLGPGEGGGSNDTMQTVWVITVVGHSMDDAFMNLQQQVSSELFFGHLRIIVVSEAIAKKGMENINDYFRRNPEVRRMAWLMVSKGKALGLMTAAPKLERIPTLYLMSTLDNSIKMGKFPKDYIGVYWSNSSKKGQEGFLPYVAIKDEQNVEIQGLAYFRGEHMVGVTKPFEVAGYLGLRGVNPAGYRAVIMLDENDPNSTVMTNVTHRRSVIKLRLKDGVPHFDIYIELEANLEEKMSEEFEINNPDIIARIERVQSDASVKFYQNIIKKTQSKGSDIFGFGEHVRAKKPKYWNQYVKTKEAWQEKYKEVTFNIDVIVKIRRIGMKAI</sequence>
<feature type="domain" description="Spore germination GerAC-like C-terminal" evidence="8">
    <location>
        <begin position="238"/>
        <end position="409"/>
    </location>
</feature>
<dbReference type="InterPro" id="IPR057336">
    <property type="entry name" value="GerAC_N"/>
</dbReference>
<evidence type="ECO:0000259" key="9">
    <source>
        <dbReference type="Pfam" id="PF25198"/>
    </source>
</evidence>
<reference evidence="10 11" key="1">
    <citation type="submission" date="2018-09" db="EMBL/GenBank/DDBJ databases">
        <title>Paenibacillus aracenensis nov. sp. isolated from a cave in southern Spain.</title>
        <authorList>
            <person name="Jurado V."/>
            <person name="Gutierrez-Patricio S."/>
            <person name="Gonzalez-Pimentel J.L."/>
            <person name="Miller A.Z."/>
            <person name="Laiz L."/>
            <person name="Saiz-Jimenez C."/>
        </authorList>
    </citation>
    <scope>NUCLEOTIDE SEQUENCE [LARGE SCALE GENOMIC DNA]</scope>
    <source>
        <strain evidence="10 11">DSM 22867</strain>
    </source>
</reference>
<comment type="similarity">
    <text evidence="2">Belongs to the GerABKC lipoprotein family.</text>
</comment>
<keyword evidence="5" id="KW-0472">Membrane</keyword>
<dbReference type="AlphaFoldDB" id="A0A3A1UN77"/>
<evidence type="ECO:0000256" key="7">
    <source>
        <dbReference type="ARBA" id="ARBA00023288"/>
    </source>
</evidence>
<proteinExistence type="inferred from homology"/>
<feature type="domain" description="Spore germination protein N-terminal" evidence="9">
    <location>
        <begin position="28"/>
        <end position="228"/>
    </location>
</feature>
<evidence type="ECO:0000256" key="5">
    <source>
        <dbReference type="ARBA" id="ARBA00023136"/>
    </source>
</evidence>
<dbReference type="InterPro" id="IPR046953">
    <property type="entry name" value="Spore_GerAC-like_C"/>
</dbReference>
<dbReference type="EMBL" id="QXQA01000019">
    <property type="protein sequence ID" value="RIX49276.1"/>
    <property type="molecule type" value="Genomic_DNA"/>
</dbReference>
<dbReference type="RefSeq" id="WP_119602541.1">
    <property type="nucleotide sequence ID" value="NZ_QXQA01000019.1"/>
</dbReference>
<dbReference type="PANTHER" id="PTHR35789:SF1">
    <property type="entry name" value="SPORE GERMINATION PROTEIN B3"/>
    <property type="match status" value="1"/>
</dbReference>
<keyword evidence="11" id="KW-1185">Reference proteome</keyword>